<evidence type="ECO:0000313" key="1">
    <source>
        <dbReference type="EMBL" id="QUC66069.1"/>
    </source>
</evidence>
<dbReference type="EMBL" id="CP068393">
    <property type="protein sequence ID" value="QUC66069.1"/>
    <property type="molecule type" value="Genomic_DNA"/>
</dbReference>
<gene>
    <name evidence="1" type="ORF">JYE49_09325</name>
</gene>
<accession>A0AC61MUP2</accession>
<dbReference type="Proteomes" id="UP000682782">
    <property type="component" value="Chromosome"/>
</dbReference>
<reference evidence="1" key="1">
    <citation type="submission" date="2021-01" db="EMBL/GenBank/DDBJ databases">
        <title>Complete genome sequence of Clostridiales bacterium R-7.</title>
        <authorList>
            <person name="Mahoney-Kurpe S.C."/>
            <person name="Palevich N."/>
            <person name="Koike S."/>
            <person name="Moon C.D."/>
            <person name="Attwood G.T."/>
        </authorList>
    </citation>
    <scope>NUCLEOTIDE SEQUENCE</scope>
    <source>
        <strain evidence="1">R-7</strain>
    </source>
</reference>
<protein>
    <submittedName>
        <fullName evidence="1">DUF2318 domain-containing protein</fullName>
    </submittedName>
</protein>
<proteinExistence type="predicted"/>
<name>A0AC61MUP2_9FIRM</name>
<sequence length="429" mass="48112">MLYYLWSVIQDLFYTVTITTLMHAFLGRLYGRTGRRGHVIGLIAGVAAGTALAVVKQTTNKIISSHWNHWTYAYLMAFIVAFFMLSLFLGRKEGKKPAAGGICLILCGAAVSAGMIFFRLPTVLLYPFSFNTMGNGFFSAYYMERLGGWALALLLLFVYSRLLYGCAVHIRKGAVPRRVLRAGVLIYAVYCLGRFFVPWISRAKWLGWSVKYTEAQYGWIGSFAMWTATNAMIFIWIIAALAALLALLFLLENTRVTEPYEHAAQLRKLRAGNRKRRRLAIATLVMILLFVLTLTVVKAYDTREVVLSAPETYTVDGDRILVSAESVNDGHLHRFEYTTERNVTIRWIVVKKPNSATYGVGFDACEVCGSAGYYERGSQVVCKRCDVVMNINTIGFKGGCNPIPLAYEVGDGNLVFRLEDLLSGEKEFR</sequence>
<organism evidence="1 2">
    <name type="scientific">Aristaeella hokkaidonensis</name>
    <dbReference type="NCBI Taxonomy" id="3046382"/>
    <lineage>
        <taxon>Bacteria</taxon>
        <taxon>Bacillati</taxon>
        <taxon>Bacillota</taxon>
        <taxon>Clostridia</taxon>
        <taxon>Eubacteriales</taxon>
        <taxon>Aristaeellaceae</taxon>
        <taxon>Aristaeella</taxon>
    </lineage>
</organism>
<keyword evidence="2" id="KW-1185">Reference proteome</keyword>
<evidence type="ECO:0000313" key="2">
    <source>
        <dbReference type="Proteomes" id="UP000682782"/>
    </source>
</evidence>